<dbReference type="InterPro" id="IPR007110">
    <property type="entry name" value="Ig-like_dom"/>
</dbReference>
<dbReference type="GeneID" id="100892807"/>
<reference evidence="6" key="1">
    <citation type="submission" date="2015-02" db="EMBL/GenBank/DDBJ databases">
        <title>Genome sequencing for Strongylocentrotus purpuratus.</title>
        <authorList>
            <person name="Murali S."/>
            <person name="Liu Y."/>
            <person name="Vee V."/>
            <person name="English A."/>
            <person name="Wang M."/>
            <person name="Skinner E."/>
            <person name="Han Y."/>
            <person name="Muzny D.M."/>
            <person name="Worley K.C."/>
            <person name="Gibbs R.A."/>
        </authorList>
    </citation>
    <scope>NUCLEOTIDE SEQUENCE</scope>
</reference>
<dbReference type="SMART" id="SM00409">
    <property type="entry name" value="IG"/>
    <property type="match status" value="1"/>
</dbReference>
<proteinExistence type="predicted"/>
<evidence type="ECO:0000256" key="1">
    <source>
        <dbReference type="SAM" id="MobiDB-lite"/>
    </source>
</evidence>
<feature type="region of interest" description="Disordered" evidence="1">
    <location>
        <begin position="550"/>
        <end position="570"/>
    </location>
</feature>
<evidence type="ECO:0000256" key="2">
    <source>
        <dbReference type="SAM" id="Phobius"/>
    </source>
</evidence>
<sequence>MDLLCFTYSLAVTLMLTNCVSMVTGQLESIRISPNDQSIREGGEARLPCILQQPGICNVYWYRKDMQTYFFRNADFMPRIPSEVSERYSIAGNASAGDFTLRIVNVSSWDDGEYQCACYAPSHKDTLTSDPAVLQVLIAPPDEYPICEVRKRHGLLLPGDEVELICRSSEGSPAVQLAWYKGDQRLHSEMSWNYEIVAKHRTVVTLRDNLSNYYCRAEGEALLLPRNCTVDPVAMAAPPPVQIDSNFQKVWQEFESGTLPLTGGQPRSRDMIELSFTCGPSTNFSRDVNNFTWYVNHDPIRPETFGYILENNGRTLRVTDLSILYSDIDVEIVCELSNNGWTVSNSTTVVSLNGNVLGKPTATVTKTELPTAHDTDILINKHPSKWRLWPIWLLIVCVLMSLFLLILLAIYAPVICGCKRKKAKNSHAHCHHGATTKSEFHYTHSQGCSTLRTSRDTLNVYELPESERGGSDQQRQQVQATLHVVVHSANHSSNSPVDSMPVISTAETIVSSDYSTNDCLATTSSKAIGNYYHPEVGHYQKVRPGARPAHFNSQLLVPPSPRPHPPARTDSLEPHYQHPRSPMCCINKTWGHNVRHEKPLCNHAPLAMSSQPDVTEGCYVRTLPLPPNEVKQARLVYMDTGPLDQVGNGTVYSDVPLDDGDNIYENIEGEEGEKGNKQTLV</sequence>
<evidence type="ECO:0000313" key="6">
    <source>
        <dbReference type="Proteomes" id="UP000007110"/>
    </source>
</evidence>
<feature type="transmembrane region" description="Helical" evidence="2">
    <location>
        <begin position="389"/>
        <end position="414"/>
    </location>
</feature>
<dbReference type="Proteomes" id="UP000007110">
    <property type="component" value="Unassembled WGS sequence"/>
</dbReference>
<dbReference type="OrthoDB" id="8825892at2759"/>
<dbReference type="KEGG" id="spu:100892807"/>
<feature type="chain" id="PRO_5029469413" description="Ig-like domain-containing protein" evidence="3">
    <location>
        <begin position="26"/>
        <end position="681"/>
    </location>
</feature>
<dbReference type="Pfam" id="PF00047">
    <property type="entry name" value="ig"/>
    <property type="match status" value="1"/>
</dbReference>
<dbReference type="PROSITE" id="PS50835">
    <property type="entry name" value="IG_LIKE"/>
    <property type="match status" value="2"/>
</dbReference>
<keyword evidence="2" id="KW-0472">Membrane</keyword>
<dbReference type="SMART" id="SM00408">
    <property type="entry name" value="IGc2"/>
    <property type="match status" value="2"/>
</dbReference>
<dbReference type="InterPro" id="IPR003599">
    <property type="entry name" value="Ig_sub"/>
</dbReference>
<dbReference type="EnsemblMetazoa" id="XM_003723845">
    <property type="protein sequence ID" value="XP_003723893"/>
    <property type="gene ID" value="LOC100892807"/>
</dbReference>
<evidence type="ECO:0000259" key="4">
    <source>
        <dbReference type="PROSITE" id="PS50835"/>
    </source>
</evidence>
<keyword evidence="2" id="KW-1133">Transmembrane helix</keyword>
<dbReference type="SMART" id="SM00406">
    <property type="entry name" value="IGv"/>
    <property type="match status" value="1"/>
</dbReference>
<feature type="domain" description="Ig-like" evidence="4">
    <location>
        <begin position="131"/>
        <end position="231"/>
    </location>
</feature>
<dbReference type="InterPro" id="IPR042625">
    <property type="entry name" value="JAM2"/>
</dbReference>
<dbReference type="OMA" id="NYTWYAN"/>
<keyword evidence="2" id="KW-0812">Transmembrane</keyword>
<dbReference type="InterPro" id="IPR013106">
    <property type="entry name" value="Ig_V-set"/>
</dbReference>
<dbReference type="InterPro" id="IPR013783">
    <property type="entry name" value="Ig-like_fold"/>
</dbReference>
<feature type="domain" description="Ig-like" evidence="4">
    <location>
        <begin position="28"/>
        <end position="128"/>
    </location>
</feature>
<feature type="signal peptide" evidence="3">
    <location>
        <begin position="1"/>
        <end position="25"/>
    </location>
</feature>
<evidence type="ECO:0000256" key="3">
    <source>
        <dbReference type="SAM" id="SignalP"/>
    </source>
</evidence>
<evidence type="ECO:0000313" key="5">
    <source>
        <dbReference type="EnsemblMetazoa" id="XP_003723893"/>
    </source>
</evidence>
<accession>A0A7M7GJH8</accession>
<dbReference type="InterPro" id="IPR036179">
    <property type="entry name" value="Ig-like_dom_sf"/>
</dbReference>
<dbReference type="InterPro" id="IPR003598">
    <property type="entry name" value="Ig_sub2"/>
</dbReference>
<dbReference type="Pfam" id="PF07686">
    <property type="entry name" value="V-set"/>
    <property type="match status" value="1"/>
</dbReference>
<protein>
    <recommendedName>
        <fullName evidence="4">Ig-like domain-containing protein</fullName>
    </recommendedName>
</protein>
<dbReference type="PANTHER" id="PTHR44663">
    <property type="entry name" value="JUNCTIONAL ADHESION MOLECULE B"/>
    <property type="match status" value="1"/>
</dbReference>
<dbReference type="InterPro" id="IPR013151">
    <property type="entry name" value="Immunoglobulin_dom"/>
</dbReference>
<keyword evidence="3" id="KW-0732">Signal</keyword>
<keyword evidence="6" id="KW-1185">Reference proteome</keyword>
<dbReference type="RefSeq" id="XP_003723893.2">
    <property type="nucleotide sequence ID" value="XM_003723845.3"/>
</dbReference>
<reference evidence="5" key="2">
    <citation type="submission" date="2021-01" db="UniProtKB">
        <authorList>
            <consortium name="EnsemblMetazoa"/>
        </authorList>
    </citation>
    <scope>IDENTIFICATION</scope>
</reference>
<organism evidence="5 6">
    <name type="scientific">Strongylocentrotus purpuratus</name>
    <name type="common">Purple sea urchin</name>
    <dbReference type="NCBI Taxonomy" id="7668"/>
    <lineage>
        <taxon>Eukaryota</taxon>
        <taxon>Metazoa</taxon>
        <taxon>Echinodermata</taxon>
        <taxon>Eleutherozoa</taxon>
        <taxon>Echinozoa</taxon>
        <taxon>Echinoidea</taxon>
        <taxon>Euechinoidea</taxon>
        <taxon>Echinacea</taxon>
        <taxon>Camarodonta</taxon>
        <taxon>Echinidea</taxon>
        <taxon>Strongylocentrotidae</taxon>
        <taxon>Strongylocentrotus</taxon>
    </lineage>
</organism>
<dbReference type="AlphaFoldDB" id="A0A7M7GJH8"/>
<dbReference type="SUPFAM" id="SSF48726">
    <property type="entry name" value="Immunoglobulin"/>
    <property type="match status" value="2"/>
</dbReference>
<name>A0A7M7GJH8_STRPU</name>
<dbReference type="Gene3D" id="2.60.40.10">
    <property type="entry name" value="Immunoglobulins"/>
    <property type="match status" value="2"/>
</dbReference>
<dbReference type="InParanoid" id="A0A7M7GJH8"/>
<dbReference type="PANTHER" id="PTHR44663:SF2">
    <property type="entry name" value="JUNCTIONAL ADHESION MOLECULE B"/>
    <property type="match status" value="1"/>
</dbReference>